<accession>A0A1H7GKJ8</accession>
<sequence length="74" mass="8464">MHLEMRGFFSYRSRVSQTGLPRVRTKRPSRMSVKKIQLDEEDIRAVKKRGEGIGGSGSTELRVRTEFLASARQP</sequence>
<evidence type="ECO:0000313" key="2">
    <source>
        <dbReference type="Proteomes" id="UP000199421"/>
    </source>
</evidence>
<evidence type="ECO:0000313" key="1">
    <source>
        <dbReference type="EMBL" id="SEK38693.1"/>
    </source>
</evidence>
<dbReference type="EMBL" id="FOAF01000001">
    <property type="protein sequence ID" value="SEK38693.1"/>
    <property type="molecule type" value="Genomic_DNA"/>
</dbReference>
<protein>
    <submittedName>
        <fullName evidence="1">Uncharacterized protein</fullName>
    </submittedName>
</protein>
<organism evidence="1 2">
    <name type="scientific">Olivibacter domesticus</name>
    <name type="common">Pseudosphingobacterium domesticum</name>
    <dbReference type="NCBI Taxonomy" id="407022"/>
    <lineage>
        <taxon>Bacteria</taxon>
        <taxon>Pseudomonadati</taxon>
        <taxon>Bacteroidota</taxon>
        <taxon>Sphingobacteriia</taxon>
        <taxon>Sphingobacteriales</taxon>
        <taxon>Sphingobacteriaceae</taxon>
        <taxon>Olivibacter</taxon>
    </lineage>
</organism>
<dbReference type="AlphaFoldDB" id="A0A1H7GKJ8"/>
<reference evidence="2" key="1">
    <citation type="submission" date="2016-10" db="EMBL/GenBank/DDBJ databases">
        <authorList>
            <person name="Varghese N."/>
            <person name="Submissions S."/>
        </authorList>
    </citation>
    <scope>NUCLEOTIDE SEQUENCE [LARGE SCALE GENOMIC DNA]</scope>
    <source>
        <strain evidence="2">DSM 18733</strain>
    </source>
</reference>
<name>A0A1H7GKJ8_OLID1</name>
<gene>
    <name evidence="1" type="ORF">SAMN05661044_00117</name>
</gene>
<keyword evidence="2" id="KW-1185">Reference proteome</keyword>
<proteinExistence type="predicted"/>
<dbReference type="Proteomes" id="UP000199421">
    <property type="component" value="Unassembled WGS sequence"/>
</dbReference>
<dbReference type="STRING" id="407022.SAMN05661044_00117"/>